<dbReference type="AlphaFoldDB" id="A0A380L0Q2"/>
<evidence type="ECO:0000313" key="5">
    <source>
        <dbReference type="Proteomes" id="UP000254634"/>
    </source>
</evidence>
<evidence type="ECO:0000313" key="4">
    <source>
        <dbReference type="EMBL" id="SUN76967.1"/>
    </source>
</evidence>
<dbReference type="PANTHER" id="PTHR42852">
    <property type="entry name" value="THIOL:DISULFIDE INTERCHANGE PROTEIN DSBE"/>
    <property type="match status" value="1"/>
</dbReference>
<dbReference type="SUPFAM" id="SSF52833">
    <property type="entry name" value="Thioredoxin-like"/>
    <property type="match status" value="1"/>
</dbReference>
<reference evidence="4" key="1">
    <citation type="submission" date="2018-06" db="EMBL/GenBank/DDBJ databases">
        <authorList>
            <consortium name="Pathogen Informatics"/>
            <person name="Doyle S."/>
        </authorList>
    </citation>
    <scope>NUCLEOTIDE SEQUENCE [LARGE SCALE GENOMIC DNA]</scope>
    <source>
        <strain evidence="4">NCTC13765</strain>
    </source>
</reference>
<gene>
    <name evidence="4" type="primary">resA</name>
    <name evidence="4" type="ORF">NCTC13765_01473</name>
</gene>
<keyword evidence="2" id="KW-0732">Signal</keyword>
<dbReference type="Pfam" id="PF00578">
    <property type="entry name" value="AhpC-TSA"/>
    <property type="match status" value="1"/>
</dbReference>
<dbReference type="InterPro" id="IPR013766">
    <property type="entry name" value="Thioredoxin_domain"/>
</dbReference>
<evidence type="ECO:0000256" key="1">
    <source>
        <dbReference type="ARBA" id="ARBA00023157"/>
    </source>
</evidence>
<name>A0A380L0Q2_9STRE</name>
<evidence type="ECO:0000256" key="2">
    <source>
        <dbReference type="SAM" id="SignalP"/>
    </source>
</evidence>
<dbReference type="STRING" id="1123307.GCA_000380065_01099"/>
<feature type="chain" id="PRO_5038468809" evidence="2">
    <location>
        <begin position="22"/>
        <end position="188"/>
    </location>
</feature>
<dbReference type="CDD" id="cd02966">
    <property type="entry name" value="TlpA_like_family"/>
    <property type="match status" value="1"/>
</dbReference>
<dbReference type="GO" id="GO:0016209">
    <property type="term" value="F:antioxidant activity"/>
    <property type="evidence" value="ECO:0007669"/>
    <property type="project" value="InterPro"/>
</dbReference>
<feature type="signal peptide" evidence="2">
    <location>
        <begin position="1"/>
        <end position="21"/>
    </location>
</feature>
<keyword evidence="5" id="KW-1185">Reference proteome</keyword>
<feature type="domain" description="Thioredoxin" evidence="3">
    <location>
        <begin position="45"/>
        <end position="186"/>
    </location>
</feature>
<accession>A0A380L0Q2</accession>
<organism evidence="4 5">
    <name type="scientific">Streptococcus massiliensis</name>
    <dbReference type="NCBI Taxonomy" id="313439"/>
    <lineage>
        <taxon>Bacteria</taxon>
        <taxon>Bacillati</taxon>
        <taxon>Bacillota</taxon>
        <taxon>Bacilli</taxon>
        <taxon>Lactobacillales</taxon>
        <taxon>Streptococcaceae</taxon>
        <taxon>Streptococcus</taxon>
    </lineage>
</organism>
<dbReference type="EMBL" id="UHFR01000005">
    <property type="protein sequence ID" value="SUN76967.1"/>
    <property type="molecule type" value="Genomic_DNA"/>
</dbReference>
<keyword evidence="1" id="KW-1015">Disulfide bond</keyword>
<dbReference type="PROSITE" id="PS51352">
    <property type="entry name" value="THIOREDOXIN_2"/>
    <property type="match status" value="1"/>
</dbReference>
<proteinExistence type="predicted"/>
<dbReference type="PANTHER" id="PTHR42852:SF17">
    <property type="entry name" value="THIOREDOXIN-LIKE PROTEIN HI_1115"/>
    <property type="match status" value="1"/>
</dbReference>
<dbReference type="GO" id="GO:0016491">
    <property type="term" value="F:oxidoreductase activity"/>
    <property type="evidence" value="ECO:0007669"/>
    <property type="project" value="InterPro"/>
</dbReference>
<dbReference type="Gene3D" id="3.40.30.10">
    <property type="entry name" value="Glutaredoxin"/>
    <property type="match status" value="1"/>
</dbReference>
<dbReference type="InterPro" id="IPR036249">
    <property type="entry name" value="Thioredoxin-like_sf"/>
</dbReference>
<evidence type="ECO:0000259" key="3">
    <source>
        <dbReference type="PROSITE" id="PS51352"/>
    </source>
</evidence>
<dbReference type="Proteomes" id="UP000254634">
    <property type="component" value="Unassembled WGS sequence"/>
</dbReference>
<protein>
    <submittedName>
        <fullName evidence="4">Thioredoxin signature protein</fullName>
    </submittedName>
</protein>
<sequence>MRKVWRLLLVFSLLLICTACSKEVAKKESTEPPTTMISSKMSAFDMLGKSLPDFAVTDKDGESLTSSDLQGQVAFIINWASWCPDCQAQLPIIQELYQRYNNRARFLAINVTDPQKEPHGQAEKYFSEKQYSIPYYYDDGQHAADALHVKEIPSMYLISKNGQIKQVYTVSASLEELQAGLENLLNEK</sequence>
<dbReference type="InterPro" id="IPR050553">
    <property type="entry name" value="Thioredoxin_ResA/DsbE_sf"/>
</dbReference>
<dbReference type="InterPro" id="IPR000866">
    <property type="entry name" value="AhpC/TSA"/>
</dbReference>